<dbReference type="AlphaFoldDB" id="A0A218X3A6"/>
<dbReference type="EMBL" id="MTKT01002492">
    <property type="protein sequence ID" value="OWM78852.1"/>
    <property type="molecule type" value="Genomic_DNA"/>
</dbReference>
<dbReference type="Pfam" id="PF12937">
    <property type="entry name" value="F-box-like"/>
    <property type="match status" value="1"/>
</dbReference>
<dbReference type="SUPFAM" id="SSF81383">
    <property type="entry name" value="F-box domain"/>
    <property type="match status" value="1"/>
</dbReference>
<reference evidence="4" key="1">
    <citation type="journal article" date="2017" name="Plant J.">
        <title>The pomegranate (Punica granatum L.) genome and the genomics of punicalagin biosynthesis.</title>
        <authorList>
            <person name="Qin G."/>
            <person name="Xu C."/>
            <person name="Ming R."/>
            <person name="Tang H."/>
            <person name="Guyot R."/>
            <person name="Kramer E.M."/>
            <person name="Hu Y."/>
            <person name="Yi X."/>
            <person name="Qi Y."/>
            <person name="Xu X."/>
            <person name="Gao Z."/>
            <person name="Pan H."/>
            <person name="Jian J."/>
            <person name="Tian Y."/>
            <person name="Yue Z."/>
            <person name="Xu Y."/>
        </authorList>
    </citation>
    <scope>NUCLEOTIDE SEQUENCE [LARGE SCALE GENOMIC DNA]</scope>
    <source>
        <strain evidence="4">cv. Dabenzi</strain>
    </source>
</reference>
<dbReference type="Proteomes" id="UP000197138">
    <property type="component" value="Unassembled WGS sequence"/>
</dbReference>
<evidence type="ECO:0000259" key="2">
    <source>
        <dbReference type="Pfam" id="PF12937"/>
    </source>
</evidence>
<gene>
    <name evidence="3" type="ORF">CDL15_Pgr003023</name>
</gene>
<name>A0A218X3A6_PUNGR</name>
<accession>A0A218X3A6</accession>
<dbReference type="Gene3D" id="1.20.1280.50">
    <property type="match status" value="1"/>
</dbReference>
<evidence type="ECO:0000313" key="4">
    <source>
        <dbReference type="Proteomes" id="UP000197138"/>
    </source>
</evidence>
<feature type="domain" description="F-box" evidence="2">
    <location>
        <begin position="2"/>
        <end position="52"/>
    </location>
</feature>
<feature type="compositionally biased region" description="Low complexity" evidence="1">
    <location>
        <begin position="65"/>
        <end position="77"/>
    </location>
</feature>
<dbReference type="InterPro" id="IPR001810">
    <property type="entry name" value="F-box_dom"/>
</dbReference>
<protein>
    <recommendedName>
        <fullName evidence="2">F-box domain-containing protein</fullName>
    </recommendedName>
</protein>
<organism evidence="3 4">
    <name type="scientific">Punica granatum</name>
    <name type="common">Pomegranate</name>
    <dbReference type="NCBI Taxonomy" id="22663"/>
    <lineage>
        <taxon>Eukaryota</taxon>
        <taxon>Viridiplantae</taxon>
        <taxon>Streptophyta</taxon>
        <taxon>Embryophyta</taxon>
        <taxon>Tracheophyta</taxon>
        <taxon>Spermatophyta</taxon>
        <taxon>Magnoliopsida</taxon>
        <taxon>eudicotyledons</taxon>
        <taxon>Gunneridae</taxon>
        <taxon>Pentapetalae</taxon>
        <taxon>rosids</taxon>
        <taxon>malvids</taxon>
        <taxon>Myrtales</taxon>
        <taxon>Lythraceae</taxon>
        <taxon>Punica</taxon>
    </lineage>
</organism>
<feature type="region of interest" description="Disordered" evidence="1">
    <location>
        <begin position="56"/>
        <end position="77"/>
    </location>
</feature>
<dbReference type="InterPro" id="IPR036047">
    <property type="entry name" value="F-box-like_dom_sf"/>
</dbReference>
<sequence length="279" mass="32244">MSTLPDELWRLILDIGVRSPNPTLTYRDLCCLSISSRRFHRLSSEDSLWSRLLSSDFPPPPPSSSAPSTAASSLPPSSQSLYRIRFERDRDRKLAAHRRAVLRKESQIAEHSKKLSSMEASLALESDKLKTTAAELSNLQRVRQASVALNVWQPHVVRGRQKSLVEQCTVPVESQIRALEMDLRVCKMQISMLRKSYEDERRRLDVSKQELESIKYHPFRDYEVHETSGKRKKIKRCTESEDEAGFESYMLAFFHDLFLRNIHISVCFVFRVPAFDDIC</sequence>
<evidence type="ECO:0000256" key="1">
    <source>
        <dbReference type="SAM" id="MobiDB-lite"/>
    </source>
</evidence>
<proteinExistence type="predicted"/>
<evidence type="ECO:0000313" key="3">
    <source>
        <dbReference type="EMBL" id="OWM78852.1"/>
    </source>
</evidence>
<comment type="caution">
    <text evidence="3">The sequence shown here is derived from an EMBL/GenBank/DDBJ whole genome shotgun (WGS) entry which is preliminary data.</text>
</comment>